<name>A0ABT3FL99_9BACT</name>
<keyword evidence="2" id="KW-1185">Reference proteome</keyword>
<evidence type="ECO:0000313" key="2">
    <source>
        <dbReference type="Proteomes" id="UP001207930"/>
    </source>
</evidence>
<reference evidence="1 2" key="1">
    <citation type="submission" date="2022-10" db="EMBL/GenBank/DDBJ databases">
        <title>Luteolibacter flavescens strain MCCC 1K03193, whole genome shotgun sequencing project.</title>
        <authorList>
            <person name="Zhao G."/>
            <person name="Shen L."/>
        </authorList>
    </citation>
    <scope>NUCLEOTIDE SEQUENCE [LARGE SCALE GENOMIC DNA]</scope>
    <source>
        <strain evidence="1 2">MCCC 1K03193</strain>
    </source>
</reference>
<proteinExistence type="predicted"/>
<sequence length="162" mass="17708">MTTTLYDLRAAIRDVLVNAGLFTAKQVIISRRADIWNAVNTAVSAAEHGRCAVIDTPTADPQRNNENSKVALMEVTIAVNIIERTPTRPEETDEASDVAWQRMVVLLQGNLLGRSGDHANGLRFDGVAMVPNQPLPVRQTIFKTRLLVCAQSTPQIPPPTDP</sequence>
<dbReference type="RefSeq" id="WP_264499976.1">
    <property type="nucleotide sequence ID" value="NZ_JAPDDS010000002.1"/>
</dbReference>
<evidence type="ECO:0000313" key="1">
    <source>
        <dbReference type="EMBL" id="MCW1884016.1"/>
    </source>
</evidence>
<organism evidence="1 2">
    <name type="scientific">Luteolibacter flavescens</name>
    <dbReference type="NCBI Taxonomy" id="1859460"/>
    <lineage>
        <taxon>Bacteria</taxon>
        <taxon>Pseudomonadati</taxon>
        <taxon>Verrucomicrobiota</taxon>
        <taxon>Verrucomicrobiia</taxon>
        <taxon>Verrucomicrobiales</taxon>
        <taxon>Verrucomicrobiaceae</taxon>
        <taxon>Luteolibacter</taxon>
    </lineage>
</organism>
<dbReference type="Proteomes" id="UP001207930">
    <property type="component" value="Unassembled WGS sequence"/>
</dbReference>
<protein>
    <submittedName>
        <fullName evidence="1">Uncharacterized protein</fullName>
    </submittedName>
</protein>
<accession>A0ABT3FL99</accession>
<comment type="caution">
    <text evidence="1">The sequence shown here is derived from an EMBL/GenBank/DDBJ whole genome shotgun (WGS) entry which is preliminary data.</text>
</comment>
<gene>
    <name evidence="1" type="ORF">OKA04_04700</name>
</gene>
<dbReference type="EMBL" id="JAPDDS010000002">
    <property type="protein sequence ID" value="MCW1884016.1"/>
    <property type="molecule type" value="Genomic_DNA"/>
</dbReference>